<organism evidence="7 8">
    <name type="scientific">Paraglaciecola hydrolytica</name>
    <dbReference type="NCBI Taxonomy" id="1799789"/>
    <lineage>
        <taxon>Bacteria</taxon>
        <taxon>Pseudomonadati</taxon>
        <taxon>Pseudomonadota</taxon>
        <taxon>Gammaproteobacteria</taxon>
        <taxon>Alteromonadales</taxon>
        <taxon>Alteromonadaceae</taxon>
        <taxon>Paraglaciecola</taxon>
    </lineage>
</organism>
<dbReference type="STRING" id="1799789.AX660_21810"/>
<proteinExistence type="predicted"/>
<dbReference type="OrthoDB" id="8727862at2"/>
<gene>
    <name evidence="7" type="ORF">AX660_21810</name>
</gene>
<dbReference type="Pfam" id="PF07715">
    <property type="entry name" value="Plug"/>
    <property type="match status" value="1"/>
</dbReference>
<dbReference type="Gene3D" id="2.170.130.10">
    <property type="entry name" value="TonB-dependent receptor, plug domain"/>
    <property type="match status" value="1"/>
</dbReference>
<feature type="chain" id="PRO_5007550243" description="TonB-dependent receptor plug domain-containing protein" evidence="5">
    <location>
        <begin position="32"/>
        <end position="995"/>
    </location>
</feature>
<evidence type="ECO:0000259" key="6">
    <source>
        <dbReference type="Pfam" id="PF07715"/>
    </source>
</evidence>
<dbReference type="InterPro" id="IPR036942">
    <property type="entry name" value="Beta-barrel_TonB_sf"/>
</dbReference>
<accession>A0A148KM70</accession>
<dbReference type="InterPro" id="IPR037066">
    <property type="entry name" value="Plug_dom_sf"/>
</dbReference>
<protein>
    <recommendedName>
        <fullName evidence="6">TonB-dependent receptor plug domain-containing protein</fullName>
    </recommendedName>
</protein>
<feature type="domain" description="TonB-dependent receptor plug" evidence="6">
    <location>
        <begin position="94"/>
        <end position="192"/>
    </location>
</feature>
<keyword evidence="3" id="KW-0998">Cell outer membrane</keyword>
<feature type="region of interest" description="Disordered" evidence="4">
    <location>
        <begin position="34"/>
        <end position="66"/>
    </location>
</feature>
<dbReference type="Proteomes" id="UP000070299">
    <property type="component" value="Unassembled WGS sequence"/>
</dbReference>
<reference evidence="8" key="1">
    <citation type="submission" date="2016-02" db="EMBL/GenBank/DDBJ databases">
        <authorList>
            <person name="Schultz-Johansen M."/>
            <person name="Glaring M.A."/>
            <person name="Bech P.K."/>
            <person name="Stougaard P."/>
        </authorList>
    </citation>
    <scope>NUCLEOTIDE SEQUENCE [LARGE SCALE GENOMIC DNA]</scope>
    <source>
        <strain evidence="8">S66</strain>
    </source>
</reference>
<dbReference type="PANTHER" id="PTHR40980:SF3">
    <property type="entry name" value="TONB-DEPENDENT RECEPTOR-LIKE BETA-BARREL DOMAIN-CONTAINING PROTEIN"/>
    <property type="match status" value="1"/>
</dbReference>
<evidence type="ECO:0000313" key="8">
    <source>
        <dbReference type="Proteomes" id="UP000070299"/>
    </source>
</evidence>
<dbReference type="PANTHER" id="PTHR40980">
    <property type="entry name" value="PLUG DOMAIN-CONTAINING PROTEIN"/>
    <property type="match status" value="1"/>
</dbReference>
<evidence type="ECO:0000256" key="2">
    <source>
        <dbReference type="ARBA" id="ARBA00023136"/>
    </source>
</evidence>
<comment type="subcellular location">
    <subcellularLocation>
        <location evidence="1">Cell outer membrane</location>
    </subcellularLocation>
</comment>
<dbReference type="GO" id="GO:0009279">
    <property type="term" value="C:cell outer membrane"/>
    <property type="evidence" value="ECO:0007669"/>
    <property type="project" value="UniProtKB-SubCell"/>
</dbReference>
<dbReference type="Gene3D" id="2.40.170.20">
    <property type="entry name" value="TonB-dependent receptor, beta-barrel domain"/>
    <property type="match status" value="1"/>
</dbReference>
<evidence type="ECO:0000256" key="3">
    <source>
        <dbReference type="ARBA" id="ARBA00023237"/>
    </source>
</evidence>
<evidence type="ECO:0000256" key="1">
    <source>
        <dbReference type="ARBA" id="ARBA00004442"/>
    </source>
</evidence>
<dbReference type="InterPro" id="IPR012910">
    <property type="entry name" value="Plug_dom"/>
</dbReference>
<name>A0A148KM70_9ALTE</name>
<comment type="caution">
    <text evidence="7">The sequence shown here is derived from an EMBL/GenBank/DDBJ whole genome shotgun (WGS) entry which is preliminary data.</text>
</comment>
<keyword evidence="5" id="KW-0732">Signal</keyword>
<evidence type="ECO:0000256" key="4">
    <source>
        <dbReference type="SAM" id="MobiDB-lite"/>
    </source>
</evidence>
<dbReference type="NCBIfam" id="TIGR01782">
    <property type="entry name" value="TonB-Xanth-Caul"/>
    <property type="match status" value="1"/>
</dbReference>
<dbReference type="InterPro" id="IPR010104">
    <property type="entry name" value="TonB_rcpt_bac"/>
</dbReference>
<evidence type="ECO:0000256" key="5">
    <source>
        <dbReference type="SAM" id="SignalP"/>
    </source>
</evidence>
<dbReference type="RefSeq" id="WP_068380697.1">
    <property type="nucleotide sequence ID" value="NZ_LSNE01000011.1"/>
</dbReference>
<dbReference type="AlphaFoldDB" id="A0A148KM70"/>
<keyword evidence="8" id="KW-1185">Reference proteome</keyword>
<sequence length="995" mass="110639">MNNYKHKSLSKLIAAILAGSSALSVMAVANAAEQSQVKSDPKLAQTQTQQETQVEKDATGAQAEDEDGLEVIEVSGMRFSQLKALDRKKNGGTMMDSLVAEDIGQFPDKNVAEALQRIPGVQLSRDFGEGDSVSIRGVEPGLLKVEVNNVSALGFGGSRGVDFRDMASELIKALDVIKGSEARLTEGGIGGTIQVETRKPNEFKENFLALSAEGQYNDLIDNVSPKVNFTGVYKFNDRLGVLVNATASDKSTMIHALRNTEWNRYADYDQTAEKTSVHPDYANVTDAGECLSAEDPTACEQQWWDFSPVTPRYGIWGRDEKRLSANATLQYQLTDNLSGHVGYTYNTRDKQALDLNIDLGVGSVLRTNPDSVVVDELHNVRYFETTLAGISNRTLNFAWDQTTTLLDAGFVYANDAWRIEGLVSESTSDQDIDSRDTHATTEGIAGVKVTLDDRGAPEWDYSDGYFVNPEDPTDTSDRFNINDPASYRNRVRYKYAPHEDQAKEIMAKLDITYIPDSDFLSTLKAGYRSSSLKVENADFSYNIIRDVGSTYNSEVWTLQDNINVLSGRTFESRELFSGYDLGVNTVGTYWAVNTEPFIEVMKYISQENLSRADLDVINGNYDQVVNTDAFYFQANFEHELASMRLWGNLGLRYVKTEIGANGDVRERVFVDQTDTFGNILVDQFGIDLAGIEDPDHPQAFVGRKTVIEDYSNSLPSINLNLGLIPDELVLYVGAAKVMAHPNTGDLNVNATCNIYLTRRSQLEDEPRNNCSAGNPALKPYMANQWEVALNWYPTEESIVAGSYFVKDINSWIIDANTRYDVDFFGDGRLWDVRQKINGSGVTNKGLELQASTTFTFLPDPFSNLGGAVNFTHMQSEDVGLFNALTGEELSFPSMSENAYNLTAYYEDEHWSARIAYNYRDEYLARAQDRSGNPVYVDAGGYLDAKLIYTFDNGLKIYIDGRNLTGEVKSENAGPGRLSDLQWSGREYSVGFSYKM</sequence>
<dbReference type="SUPFAM" id="SSF56935">
    <property type="entry name" value="Porins"/>
    <property type="match status" value="1"/>
</dbReference>
<feature type="signal peptide" evidence="5">
    <location>
        <begin position="1"/>
        <end position="31"/>
    </location>
</feature>
<evidence type="ECO:0000313" key="7">
    <source>
        <dbReference type="EMBL" id="KXI27359.1"/>
    </source>
</evidence>
<keyword evidence="2" id="KW-0472">Membrane</keyword>
<dbReference type="EMBL" id="LSNE01000011">
    <property type="protein sequence ID" value="KXI27359.1"/>
    <property type="molecule type" value="Genomic_DNA"/>
</dbReference>